<accession>A0A5J6SQD6</accession>
<gene>
    <name evidence="1" type="ORF">PB01_09260</name>
</gene>
<keyword evidence="2" id="KW-1185">Reference proteome</keyword>
<dbReference type="Proteomes" id="UP000325517">
    <property type="component" value="Chromosome"/>
</dbReference>
<dbReference type="KEGG" id="psyo:PB01_09260"/>
<evidence type="ECO:0000313" key="1">
    <source>
        <dbReference type="EMBL" id="QFF99004.1"/>
    </source>
</evidence>
<dbReference type="AlphaFoldDB" id="A0A5J6SQD6"/>
<organism evidence="1 2">
    <name type="scientific">Psychrobacillus glaciei</name>
    <dbReference type="NCBI Taxonomy" id="2283160"/>
    <lineage>
        <taxon>Bacteria</taxon>
        <taxon>Bacillati</taxon>
        <taxon>Bacillota</taxon>
        <taxon>Bacilli</taxon>
        <taxon>Bacillales</taxon>
        <taxon>Bacillaceae</taxon>
        <taxon>Psychrobacillus</taxon>
    </lineage>
</organism>
<sequence>MINFGFDLKSNETYYLVVPIEWTGESVVTIKSLELIKRDEKPITYGEDGIKYEIFGADPLKQSGIHGESDVGELKDINNLEINGEGKIVFKFSMRDVKKDSERRVKISFSVNGEECEKIVEWNTLEQLTTDNKYK</sequence>
<dbReference type="EMBL" id="CP031223">
    <property type="protein sequence ID" value="QFF99004.1"/>
    <property type="molecule type" value="Genomic_DNA"/>
</dbReference>
<proteinExistence type="predicted"/>
<evidence type="ECO:0000313" key="2">
    <source>
        <dbReference type="Proteomes" id="UP000325517"/>
    </source>
</evidence>
<protein>
    <submittedName>
        <fullName evidence="1">Uncharacterized protein</fullName>
    </submittedName>
</protein>
<reference evidence="1 2" key="1">
    <citation type="submission" date="2018-07" db="EMBL/GenBank/DDBJ databases">
        <title>Complete genome sequence of Psychrobacillus sp. PB01, isolated from iceberg, and comparative genome analysis of Psychrobacillus strains.</title>
        <authorList>
            <person name="Lee P.C."/>
        </authorList>
    </citation>
    <scope>NUCLEOTIDE SEQUENCE [LARGE SCALE GENOMIC DNA]</scope>
    <source>
        <strain evidence="1 2">PB01</strain>
    </source>
</reference>
<name>A0A5J6SQD6_9BACI</name>
<dbReference type="RefSeq" id="WP_225986234.1">
    <property type="nucleotide sequence ID" value="NZ_CP031223.1"/>
</dbReference>